<feature type="transmembrane region" description="Helical" evidence="2">
    <location>
        <begin position="34"/>
        <end position="54"/>
    </location>
</feature>
<evidence type="ECO:0000313" key="3">
    <source>
        <dbReference type="EMBL" id="SOD99700.1"/>
    </source>
</evidence>
<keyword evidence="2" id="KW-0472">Membrane</keyword>
<protein>
    <submittedName>
        <fullName evidence="3">Uncharacterized protein</fullName>
    </submittedName>
</protein>
<reference evidence="3 4" key="1">
    <citation type="submission" date="2017-09" db="EMBL/GenBank/DDBJ databases">
        <authorList>
            <person name="Ehlers B."/>
            <person name="Leendertz F.H."/>
        </authorList>
    </citation>
    <scope>NUCLEOTIDE SEQUENCE [LARGE SCALE GENOMIC DNA]</scope>
    <source>
        <strain evidence="3 4">USBA 140</strain>
    </source>
</reference>
<feature type="compositionally biased region" description="Low complexity" evidence="1">
    <location>
        <begin position="277"/>
        <end position="299"/>
    </location>
</feature>
<feature type="transmembrane region" description="Helical" evidence="2">
    <location>
        <begin position="74"/>
        <end position="96"/>
    </location>
</feature>
<evidence type="ECO:0000313" key="4">
    <source>
        <dbReference type="Proteomes" id="UP000219621"/>
    </source>
</evidence>
<evidence type="ECO:0000256" key="2">
    <source>
        <dbReference type="SAM" id="Phobius"/>
    </source>
</evidence>
<name>A0A286GW04_9PROT</name>
<keyword evidence="2" id="KW-1133">Transmembrane helix</keyword>
<organism evidence="3 4">
    <name type="scientific">Caenispirillum bisanense</name>
    <dbReference type="NCBI Taxonomy" id="414052"/>
    <lineage>
        <taxon>Bacteria</taxon>
        <taxon>Pseudomonadati</taxon>
        <taxon>Pseudomonadota</taxon>
        <taxon>Alphaproteobacteria</taxon>
        <taxon>Rhodospirillales</taxon>
        <taxon>Novispirillaceae</taxon>
        <taxon>Caenispirillum</taxon>
    </lineage>
</organism>
<dbReference type="AlphaFoldDB" id="A0A286GW04"/>
<dbReference type="Proteomes" id="UP000219621">
    <property type="component" value="Unassembled WGS sequence"/>
</dbReference>
<keyword evidence="4" id="KW-1185">Reference proteome</keyword>
<gene>
    <name evidence="3" type="ORF">SAMN05421508_109134</name>
</gene>
<dbReference type="EMBL" id="OCNJ01000009">
    <property type="protein sequence ID" value="SOD99700.1"/>
    <property type="molecule type" value="Genomic_DNA"/>
</dbReference>
<keyword evidence="2" id="KW-0812">Transmembrane</keyword>
<evidence type="ECO:0000256" key="1">
    <source>
        <dbReference type="SAM" id="MobiDB-lite"/>
    </source>
</evidence>
<feature type="region of interest" description="Disordered" evidence="1">
    <location>
        <begin position="265"/>
        <end position="371"/>
    </location>
</feature>
<feature type="compositionally biased region" description="Acidic residues" evidence="1">
    <location>
        <begin position="319"/>
        <end position="331"/>
    </location>
</feature>
<proteinExistence type="predicted"/>
<accession>A0A286GW04</accession>
<feature type="compositionally biased region" description="Low complexity" evidence="1">
    <location>
        <begin position="357"/>
        <end position="371"/>
    </location>
</feature>
<sequence>MLTGFRRASTDRTAITEAEDVSEASPGESRTMPATLIVVALTSLITGLWLFGAWQALVPAEGLAALTPSETAAVLAALAAPPAVLWLGLAVGASAVSARRSERALRAVLFHTRRATEQAEVQVRTLLQMQEDTRRRRMLEGLDEALADMRGSLAVIAERTGLLSAEETELTWARTAAGDRWAFANAFLTPWAYQQDLPEILGERVAQAPEAAVALQAYLRRWRRLLAVLKENEADKLLRETLEDGPADRLLAFLLRVETTAVGLMSGGDGDTPPPAEAFASEPAGTAAAPRAAAPSPYADGFGAVEDLPPGSAMAPTDFGEEPGGEVDLDLLPEPRRRGRKDRAASEMPLFGAMAEGPVGADPRAGAGAAG</sequence>